<dbReference type="AlphaFoldDB" id="A0AAW1AD06"/>
<name>A0AAW1AD06_9HYME</name>
<dbReference type="Proteomes" id="UP001432146">
    <property type="component" value="Unassembled WGS sequence"/>
</dbReference>
<gene>
    <name evidence="1" type="ORF">QLX08_001858</name>
</gene>
<protein>
    <submittedName>
        <fullName evidence="1">Uncharacterized protein</fullName>
    </submittedName>
</protein>
<accession>A0AAW1AD06</accession>
<organism evidence="1 2">
    <name type="scientific">Tetragonisca angustula</name>
    <dbReference type="NCBI Taxonomy" id="166442"/>
    <lineage>
        <taxon>Eukaryota</taxon>
        <taxon>Metazoa</taxon>
        <taxon>Ecdysozoa</taxon>
        <taxon>Arthropoda</taxon>
        <taxon>Hexapoda</taxon>
        <taxon>Insecta</taxon>
        <taxon>Pterygota</taxon>
        <taxon>Neoptera</taxon>
        <taxon>Endopterygota</taxon>
        <taxon>Hymenoptera</taxon>
        <taxon>Apocrita</taxon>
        <taxon>Aculeata</taxon>
        <taxon>Apoidea</taxon>
        <taxon>Anthophila</taxon>
        <taxon>Apidae</taxon>
        <taxon>Tetragonisca</taxon>
    </lineage>
</organism>
<sequence>MAMKRRQDCATPFSRPSTPWYNLLGGWTNDRQLARGDQHVSCDKAIPAVLHRGSCGFTYHPCLSIG</sequence>
<proteinExistence type="predicted"/>
<keyword evidence="2" id="KW-1185">Reference proteome</keyword>
<dbReference type="EMBL" id="JAWNGG020000024">
    <property type="protein sequence ID" value="KAK9307942.1"/>
    <property type="molecule type" value="Genomic_DNA"/>
</dbReference>
<comment type="caution">
    <text evidence="1">The sequence shown here is derived from an EMBL/GenBank/DDBJ whole genome shotgun (WGS) entry which is preliminary data.</text>
</comment>
<evidence type="ECO:0000313" key="1">
    <source>
        <dbReference type="EMBL" id="KAK9307942.1"/>
    </source>
</evidence>
<evidence type="ECO:0000313" key="2">
    <source>
        <dbReference type="Proteomes" id="UP001432146"/>
    </source>
</evidence>
<reference evidence="1 2" key="1">
    <citation type="submission" date="2024-05" db="EMBL/GenBank/DDBJ databases">
        <title>The nuclear and mitochondrial genome assemblies of Tetragonisca angustula (Apidae: Meliponini), a tiny yet remarkable pollinator in the Neotropics.</title>
        <authorList>
            <person name="Ferrari R."/>
            <person name="Ricardo P.C."/>
            <person name="Dias F.C."/>
            <person name="Araujo N.S."/>
            <person name="Soares D.O."/>
            <person name="Zhou Q.-S."/>
            <person name="Zhu C.-D."/>
            <person name="Coutinho L."/>
            <person name="Airas M.C."/>
            <person name="Batista T.M."/>
        </authorList>
    </citation>
    <scope>NUCLEOTIDE SEQUENCE [LARGE SCALE GENOMIC DNA]</scope>
    <source>
        <strain evidence="1">ASF017062</strain>
        <tissue evidence="1">Abdomen</tissue>
    </source>
</reference>